<protein>
    <recommendedName>
        <fullName evidence="3">Transposase domain-containing protein</fullName>
    </recommendedName>
</protein>
<dbReference type="AlphaFoldDB" id="A0A5C1Q5W1"/>
<gene>
    <name evidence="1" type="ORF">EW093_01085</name>
</gene>
<proteinExistence type="predicted"/>
<sequence length="42" mass="5040">MNNLSVIDYFNYILRKIPYCEIKEDYQKLLPFNLSAEELKAV</sequence>
<dbReference type="OrthoDB" id="371042at2"/>
<organism evidence="1 2">
    <name type="scientific">Thiospirochaeta perfilievii</name>
    <dbReference type="NCBI Taxonomy" id="252967"/>
    <lineage>
        <taxon>Bacteria</taxon>
        <taxon>Pseudomonadati</taxon>
        <taxon>Spirochaetota</taxon>
        <taxon>Spirochaetia</taxon>
        <taxon>Spirochaetales</taxon>
        <taxon>Spirochaetaceae</taxon>
        <taxon>Thiospirochaeta</taxon>
    </lineage>
</organism>
<evidence type="ECO:0000313" key="2">
    <source>
        <dbReference type="Proteomes" id="UP000323824"/>
    </source>
</evidence>
<name>A0A5C1Q5W1_9SPIO</name>
<dbReference type="KEGG" id="sper:EW093_01085"/>
<evidence type="ECO:0000313" key="1">
    <source>
        <dbReference type="EMBL" id="QEN03355.1"/>
    </source>
</evidence>
<accession>A0A5C1Q5W1</accession>
<dbReference type="EMBL" id="CP035807">
    <property type="protein sequence ID" value="QEN03355.1"/>
    <property type="molecule type" value="Genomic_DNA"/>
</dbReference>
<evidence type="ECO:0008006" key="3">
    <source>
        <dbReference type="Google" id="ProtNLM"/>
    </source>
</evidence>
<reference evidence="1 2" key="2">
    <citation type="submission" date="2019-09" db="EMBL/GenBank/DDBJ databases">
        <title>Complete Genome Sequence and Methylome Analysis of free living Spirochaetas.</title>
        <authorList>
            <person name="Leshcheva N."/>
            <person name="Mikheeva N."/>
        </authorList>
    </citation>
    <scope>NUCLEOTIDE SEQUENCE [LARGE SCALE GENOMIC DNA]</scope>
    <source>
        <strain evidence="1 2">P</strain>
    </source>
</reference>
<dbReference type="Proteomes" id="UP000323824">
    <property type="component" value="Chromosome"/>
</dbReference>
<keyword evidence="2" id="KW-1185">Reference proteome</keyword>
<reference evidence="1 2" key="1">
    <citation type="submission" date="2019-02" db="EMBL/GenBank/DDBJ databases">
        <authorList>
            <person name="Fomenkov A."/>
            <person name="Dubinina G."/>
            <person name="Grabovich M."/>
            <person name="Vincze T."/>
            <person name="Roberts R.J."/>
        </authorList>
    </citation>
    <scope>NUCLEOTIDE SEQUENCE [LARGE SCALE GENOMIC DNA]</scope>
    <source>
        <strain evidence="1 2">P</strain>
    </source>
</reference>